<keyword evidence="1" id="KW-0812">Transmembrane</keyword>
<feature type="transmembrane region" description="Helical" evidence="1">
    <location>
        <begin position="114"/>
        <end position="132"/>
    </location>
</feature>
<organism evidence="2 3">
    <name type="scientific">Pengzhenrongella frigida</name>
    <dbReference type="NCBI Taxonomy" id="1259133"/>
    <lineage>
        <taxon>Bacteria</taxon>
        <taxon>Bacillati</taxon>
        <taxon>Actinomycetota</taxon>
        <taxon>Actinomycetes</taxon>
        <taxon>Micrococcales</taxon>
        <taxon>Pengzhenrongella</taxon>
    </lineage>
</organism>
<dbReference type="AlphaFoldDB" id="A0A4Q5N0Y5"/>
<proteinExistence type="predicted"/>
<evidence type="ECO:0000313" key="2">
    <source>
        <dbReference type="EMBL" id="RYV49671.1"/>
    </source>
</evidence>
<dbReference type="EMBL" id="SDWW01000058">
    <property type="protein sequence ID" value="RYV49671.1"/>
    <property type="molecule type" value="Genomic_DNA"/>
</dbReference>
<keyword evidence="3" id="KW-1185">Reference proteome</keyword>
<dbReference type="OrthoDB" id="4843372at2"/>
<evidence type="ECO:0000256" key="1">
    <source>
        <dbReference type="SAM" id="Phobius"/>
    </source>
</evidence>
<keyword evidence="1" id="KW-0472">Membrane</keyword>
<protein>
    <submittedName>
        <fullName evidence="2">Uncharacterized protein</fullName>
    </submittedName>
</protein>
<reference evidence="2 3" key="1">
    <citation type="submission" date="2019-01" db="EMBL/GenBank/DDBJ databases">
        <title>Novel species of Cellulomonas.</title>
        <authorList>
            <person name="Liu Q."/>
            <person name="Xin Y.-H."/>
        </authorList>
    </citation>
    <scope>NUCLEOTIDE SEQUENCE [LARGE SCALE GENOMIC DNA]</scope>
    <source>
        <strain evidence="2 3">HLT2-17</strain>
    </source>
</reference>
<evidence type="ECO:0000313" key="3">
    <source>
        <dbReference type="Proteomes" id="UP000293764"/>
    </source>
</evidence>
<feature type="transmembrane region" description="Helical" evidence="1">
    <location>
        <begin position="7"/>
        <end position="31"/>
    </location>
</feature>
<feature type="transmembrane region" description="Helical" evidence="1">
    <location>
        <begin position="91"/>
        <end position="108"/>
    </location>
</feature>
<gene>
    <name evidence="2" type="ORF">EUA98_17485</name>
</gene>
<sequence>MRTVYKVLAYVVAAEVVIQAMAMVFAVAGLGKWVEDGGVLDQSVMESEDSVFPEVVGFVIHGMNGMMVIPAVALILLVVSFFAKFPGAVKWAGLVLLLVALQITLGLLGHEIPALGALHGLNALLLFSAAVYSARRVPPTAGAAATGSEARIRASA</sequence>
<comment type="caution">
    <text evidence="2">The sequence shown here is derived from an EMBL/GenBank/DDBJ whole genome shotgun (WGS) entry which is preliminary data.</text>
</comment>
<accession>A0A4Q5N0Y5</accession>
<keyword evidence="1" id="KW-1133">Transmembrane helix</keyword>
<dbReference type="RefSeq" id="WP_130103982.1">
    <property type="nucleotide sequence ID" value="NZ_SDWW01000058.1"/>
</dbReference>
<name>A0A4Q5N0Y5_9MICO</name>
<dbReference type="Proteomes" id="UP000293764">
    <property type="component" value="Unassembled WGS sequence"/>
</dbReference>
<feature type="transmembrane region" description="Helical" evidence="1">
    <location>
        <begin position="51"/>
        <end position="79"/>
    </location>
</feature>